<dbReference type="Gene3D" id="3.40.50.1820">
    <property type="entry name" value="alpha/beta hydrolase"/>
    <property type="match status" value="1"/>
</dbReference>
<evidence type="ECO:0000259" key="1">
    <source>
        <dbReference type="Pfam" id="PF00561"/>
    </source>
</evidence>
<feature type="domain" description="AB hydrolase-1" evidence="1">
    <location>
        <begin position="31"/>
        <end position="280"/>
    </location>
</feature>
<evidence type="ECO:0000313" key="3">
    <source>
        <dbReference type="Proteomes" id="UP000028073"/>
    </source>
</evidence>
<dbReference type="PANTHER" id="PTHR45763">
    <property type="entry name" value="HYDROLASE, ALPHA/BETA FOLD FAMILY PROTEIN, EXPRESSED-RELATED"/>
    <property type="match status" value="1"/>
</dbReference>
<dbReference type="InterPro" id="IPR029058">
    <property type="entry name" value="AB_hydrolase_fold"/>
</dbReference>
<organism evidence="2 3">
    <name type="scientific">Endozoicomonas numazuensis</name>
    <dbReference type="NCBI Taxonomy" id="1137799"/>
    <lineage>
        <taxon>Bacteria</taxon>
        <taxon>Pseudomonadati</taxon>
        <taxon>Pseudomonadota</taxon>
        <taxon>Gammaproteobacteria</taxon>
        <taxon>Oceanospirillales</taxon>
        <taxon>Endozoicomonadaceae</taxon>
        <taxon>Endozoicomonas</taxon>
    </lineage>
</organism>
<evidence type="ECO:0000313" key="2">
    <source>
        <dbReference type="EMBL" id="KEQ17517.1"/>
    </source>
</evidence>
<comment type="caution">
    <text evidence="2">The sequence shown here is derived from an EMBL/GenBank/DDBJ whole genome shotgun (WGS) entry which is preliminary data.</text>
</comment>
<dbReference type="InterPro" id="IPR000073">
    <property type="entry name" value="AB_hydrolase_1"/>
</dbReference>
<dbReference type="EMBL" id="JOKH01000003">
    <property type="protein sequence ID" value="KEQ17517.1"/>
    <property type="molecule type" value="Genomic_DNA"/>
</dbReference>
<dbReference type="STRING" id="1137799.GZ78_17340"/>
<accession>A0A081NGE4</accession>
<name>A0A081NGE4_9GAMM</name>
<gene>
    <name evidence="2" type="ORF">GZ78_17340</name>
</gene>
<dbReference type="Pfam" id="PF00561">
    <property type="entry name" value="Abhydrolase_1"/>
    <property type="match status" value="1"/>
</dbReference>
<keyword evidence="3" id="KW-1185">Reference proteome</keyword>
<sequence>MGDCFSLAKIRTLTLNDGRQLEYYSSRSQGPAVFFHHGVASDLSTVKIFESAVHNLGGRVIAYSRPGYAGSDRQSGRSIQSSVADITAILEDLDLDSFLSVGWSAGGPHALAMAAAFPGRCHGVSTVASVGMPDEHFRHGMSELTMMVLTLAEQGESVLEQWIVENREMLLCESSQALIASLEMLLGDSDRSAMQDGLADIMFHSFQRAMATESGWVDDHLALVKNWGFSPQSIGCSVTVWCGDEDKVMPPSHSRNLAKAMTAAEVRMMKGEGHYSILWNNRSAIACDLMNKF</sequence>
<dbReference type="PANTHER" id="PTHR45763:SF46">
    <property type="entry name" value="AB HYDROLASE-1 DOMAIN-CONTAINING PROTEIN"/>
    <property type="match status" value="1"/>
</dbReference>
<dbReference type="AlphaFoldDB" id="A0A081NGE4"/>
<proteinExistence type="predicted"/>
<dbReference type="SUPFAM" id="SSF53474">
    <property type="entry name" value="alpha/beta-Hydrolases"/>
    <property type="match status" value="1"/>
</dbReference>
<reference evidence="2 3" key="1">
    <citation type="submission" date="2014-06" db="EMBL/GenBank/DDBJ databases">
        <title>Whole Genome Sequences of Three Symbiotic Endozoicomonas Bacteria.</title>
        <authorList>
            <person name="Neave M.J."/>
            <person name="Apprill A."/>
            <person name="Voolstra C.R."/>
        </authorList>
    </citation>
    <scope>NUCLEOTIDE SEQUENCE [LARGE SCALE GENOMIC DNA]</scope>
    <source>
        <strain evidence="2 3">DSM 25634</strain>
    </source>
</reference>
<dbReference type="OrthoDB" id="9779853at2"/>
<dbReference type="eggNOG" id="COG2021">
    <property type="taxonomic scope" value="Bacteria"/>
</dbReference>
<dbReference type="Proteomes" id="UP000028073">
    <property type="component" value="Unassembled WGS sequence"/>
</dbReference>
<protein>
    <recommendedName>
        <fullName evidence="1">AB hydrolase-1 domain-containing protein</fullName>
    </recommendedName>
</protein>
<dbReference type="RefSeq" id="WP_034837877.1">
    <property type="nucleotide sequence ID" value="NZ_JOKH01000003.1"/>
</dbReference>